<dbReference type="AlphaFoldDB" id="A0A933SBA5"/>
<keyword evidence="2" id="KW-0648">Protein biosynthesis</keyword>
<comment type="catalytic activity">
    <reaction evidence="2">
        <text>N-terminal N-formyl-L-methionyl-[peptide] + H2O = N-terminal L-methionyl-[peptide] + formate</text>
        <dbReference type="Rhea" id="RHEA:24420"/>
        <dbReference type="Rhea" id="RHEA-COMP:10639"/>
        <dbReference type="Rhea" id="RHEA-COMP:10640"/>
        <dbReference type="ChEBI" id="CHEBI:15377"/>
        <dbReference type="ChEBI" id="CHEBI:15740"/>
        <dbReference type="ChEBI" id="CHEBI:49298"/>
        <dbReference type="ChEBI" id="CHEBI:64731"/>
        <dbReference type="EC" id="3.5.1.88"/>
    </reaction>
</comment>
<gene>
    <name evidence="2 4" type="primary">def</name>
    <name evidence="4" type="ORF">HZA61_02265</name>
</gene>
<dbReference type="GO" id="GO:0042586">
    <property type="term" value="F:peptide deformylase activity"/>
    <property type="evidence" value="ECO:0007669"/>
    <property type="project" value="UniProtKB-UniRule"/>
</dbReference>
<evidence type="ECO:0000256" key="3">
    <source>
        <dbReference type="SAM" id="MobiDB-lite"/>
    </source>
</evidence>
<dbReference type="NCBIfam" id="NF001159">
    <property type="entry name" value="PRK00150.1-3"/>
    <property type="match status" value="1"/>
</dbReference>
<dbReference type="InterPro" id="IPR023635">
    <property type="entry name" value="Peptide_deformylase"/>
</dbReference>
<feature type="binding site" evidence="2">
    <location>
        <position position="135"/>
    </location>
    <ligand>
        <name>Fe cation</name>
        <dbReference type="ChEBI" id="CHEBI:24875"/>
    </ligand>
</feature>
<dbReference type="Pfam" id="PF01327">
    <property type="entry name" value="Pep_deformylase"/>
    <property type="match status" value="1"/>
</dbReference>
<dbReference type="EMBL" id="JACRIW010000020">
    <property type="protein sequence ID" value="MBI5168291.1"/>
    <property type="molecule type" value="Genomic_DNA"/>
</dbReference>
<name>A0A933SBA5_UNCEI</name>
<dbReference type="PANTHER" id="PTHR10458">
    <property type="entry name" value="PEPTIDE DEFORMYLASE"/>
    <property type="match status" value="1"/>
</dbReference>
<protein>
    <recommendedName>
        <fullName evidence="2">Peptide deformylase</fullName>
        <shortName evidence="2">PDF</shortName>
        <ecNumber evidence="2">3.5.1.88</ecNumber>
    </recommendedName>
    <alternativeName>
        <fullName evidence="2">Polypeptide deformylase</fullName>
    </alternativeName>
</protein>
<feature type="binding site" evidence="2">
    <location>
        <position position="93"/>
    </location>
    <ligand>
        <name>Fe cation</name>
        <dbReference type="ChEBI" id="CHEBI:24875"/>
    </ligand>
</feature>
<dbReference type="CDD" id="cd00487">
    <property type="entry name" value="Pep_deformylase"/>
    <property type="match status" value="1"/>
</dbReference>
<feature type="binding site" evidence="2">
    <location>
        <position position="139"/>
    </location>
    <ligand>
        <name>Fe cation</name>
        <dbReference type="ChEBI" id="CHEBI:24875"/>
    </ligand>
</feature>
<comment type="caution">
    <text evidence="4">The sequence shown here is derived from an EMBL/GenBank/DDBJ whole genome shotgun (WGS) entry which is preliminary data.</text>
</comment>
<comment type="similarity">
    <text evidence="1 2">Belongs to the polypeptide deformylase family.</text>
</comment>
<comment type="cofactor">
    <cofactor evidence="2">
        <name>Fe(2+)</name>
        <dbReference type="ChEBI" id="CHEBI:29033"/>
    </cofactor>
    <text evidence="2">Binds 1 Fe(2+) ion.</text>
</comment>
<evidence type="ECO:0000313" key="5">
    <source>
        <dbReference type="Proteomes" id="UP000696931"/>
    </source>
</evidence>
<evidence type="ECO:0000256" key="1">
    <source>
        <dbReference type="ARBA" id="ARBA00010759"/>
    </source>
</evidence>
<evidence type="ECO:0000313" key="4">
    <source>
        <dbReference type="EMBL" id="MBI5168291.1"/>
    </source>
</evidence>
<accession>A0A933SBA5</accession>
<evidence type="ECO:0000256" key="2">
    <source>
        <dbReference type="HAMAP-Rule" id="MF_00163"/>
    </source>
</evidence>
<dbReference type="InterPro" id="IPR036821">
    <property type="entry name" value="Peptide_deformylase_sf"/>
</dbReference>
<dbReference type="GO" id="GO:0006412">
    <property type="term" value="P:translation"/>
    <property type="evidence" value="ECO:0007669"/>
    <property type="project" value="UniProtKB-UniRule"/>
</dbReference>
<feature type="compositionally biased region" description="Low complexity" evidence="3">
    <location>
        <begin position="170"/>
        <end position="179"/>
    </location>
</feature>
<proteinExistence type="inferred from homology"/>
<dbReference type="Proteomes" id="UP000696931">
    <property type="component" value="Unassembled WGS sequence"/>
</dbReference>
<dbReference type="PRINTS" id="PR01576">
    <property type="entry name" value="PDEFORMYLASE"/>
</dbReference>
<sequence length="189" mass="20781">MAVRPVRIYGDPVLRQKSAPVTEFDDSLRALVADMFDTMAAYNGVGLAANQVGVAQRVFVVDVPQEEGPNERFAVINPVLEKREGHEKGEEGCLSMPGIVEDVVRAESLWLKGFDEYGKPFERKVSGYLARAIQHEADHVDGVLFTDRLSIVTRQLLRKKLDELIRGELPPGYHPAKGPKGPKGEGASS</sequence>
<organism evidence="4 5">
    <name type="scientific">Eiseniibacteriota bacterium</name>
    <dbReference type="NCBI Taxonomy" id="2212470"/>
    <lineage>
        <taxon>Bacteria</taxon>
        <taxon>Candidatus Eiseniibacteriota</taxon>
    </lineage>
</organism>
<keyword evidence="2 4" id="KW-0378">Hydrolase</keyword>
<feature type="active site" evidence="2">
    <location>
        <position position="136"/>
    </location>
</feature>
<keyword evidence="2" id="KW-0479">Metal-binding</keyword>
<dbReference type="NCBIfam" id="TIGR00079">
    <property type="entry name" value="pept_deformyl"/>
    <property type="match status" value="1"/>
</dbReference>
<dbReference type="SUPFAM" id="SSF56420">
    <property type="entry name" value="Peptide deformylase"/>
    <property type="match status" value="1"/>
</dbReference>
<dbReference type="EC" id="3.5.1.88" evidence="2"/>
<dbReference type="PIRSF" id="PIRSF004749">
    <property type="entry name" value="Pep_def"/>
    <property type="match status" value="1"/>
</dbReference>
<keyword evidence="2" id="KW-0408">Iron</keyword>
<dbReference type="PANTHER" id="PTHR10458:SF22">
    <property type="entry name" value="PEPTIDE DEFORMYLASE"/>
    <property type="match status" value="1"/>
</dbReference>
<dbReference type="HAMAP" id="MF_00163">
    <property type="entry name" value="Pep_deformylase"/>
    <property type="match status" value="1"/>
</dbReference>
<dbReference type="GO" id="GO:0046872">
    <property type="term" value="F:metal ion binding"/>
    <property type="evidence" value="ECO:0007669"/>
    <property type="project" value="UniProtKB-KW"/>
</dbReference>
<dbReference type="Gene3D" id="3.90.45.10">
    <property type="entry name" value="Peptide deformylase"/>
    <property type="match status" value="1"/>
</dbReference>
<feature type="region of interest" description="Disordered" evidence="3">
    <location>
        <begin position="168"/>
        <end position="189"/>
    </location>
</feature>
<reference evidence="4" key="1">
    <citation type="submission" date="2020-07" db="EMBL/GenBank/DDBJ databases">
        <title>Huge and variable diversity of episymbiotic CPR bacteria and DPANN archaea in groundwater ecosystems.</title>
        <authorList>
            <person name="He C.Y."/>
            <person name="Keren R."/>
            <person name="Whittaker M."/>
            <person name="Farag I.F."/>
            <person name="Doudna J."/>
            <person name="Cate J.H.D."/>
            <person name="Banfield J.F."/>
        </authorList>
    </citation>
    <scope>NUCLEOTIDE SEQUENCE</scope>
    <source>
        <strain evidence="4">NC_groundwater_1813_Pr3_B-0.1um_71_17</strain>
    </source>
</reference>
<comment type="function">
    <text evidence="2">Removes the formyl group from the N-terminal Met of newly synthesized proteins. Requires at least a dipeptide for an efficient rate of reaction. N-terminal L-methionine is a prerequisite for activity but the enzyme has broad specificity at other positions.</text>
</comment>